<proteinExistence type="predicted"/>
<dbReference type="Gene3D" id="4.10.60.10">
    <property type="entry name" value="Zinc finger, CCHC-type"/>
    <property type="match status" value="1"/>
</dbReference>
<dbReference type="SUPFAM" id="SSF57756">
    <property type="entry name" value="Retrovirus zinc finger-like domains"/>
    <property type="match status" value="1"/>
</dbReference>
<reference evidence="2" key="2">
    <citation type="submission" date="2022-01" db="EMBL/GenBank/DDBJ databases">
        <authorList>
            <person name="Yamashiro T."/>
            <person name="Shiraishi A."/>
            <person name="Satake H."/>
            <person name="Nakayama K."/>
        </authorList>
    </citation>
    <scope>NUCLEOTIDE SEQUENCE</scope>
</reference>
<dbReference type="InterPro" id="IPR036875">
    <property type="entry name" value="Znf_CCHC_sf"/>
</dbReference>
<evidence type="ECO:0000256" key="1">
    <source>
        <dbReference type="SAM" id="MobiDB-lite"/>
    </source>
</evidence>
<protein>
    <submittedName>
        <fullName evidence="2">Retrotransposon protein, putative, ty1-copia subclass</fullName>
    </submittedName>
</protein>
<comment type="caution">
    <text evidence="2">The sequence shown here is derived from an EMBL/GenBank/DDBJ whole genome shotgun (WGS) entry which is preliminary data.</text>
</comment>
<evidence type="ECO:0000313" key="2">
    <source>
        <dbReference type="EMBL" id="GJT11977.1"/>
    </source>
</evidence>
<feature type="region of interest" description="Disordered" evidence="1">
    <location>
        <begin position="1"/>
        <end position="52"/>
    </location>
</feature>
<keyword evidence="3" id="KW-1185">Reference proteome</keyword>
<dbReference type="EMBL" id="BQNB010013111">
    <property type="protein sequence ID" value="GJT11977.1"/>
    <property type="molecule type" value="Genomic_DNA"/>
</dbReference>
<evidence type="ECO:0000313" key="3">
    <source>
        <dbReference type="Proteomes" id="UP001151760"/>
    </source>
</evidence>
<name>A0ABQ5BDS0_9ASTR</name>
<feature type="compositionally biased region" description="Basic residues" evidence="1">
    <location>
        <begin position="10"/>
        <end position="26"/>
    </location>
</feature>
<accession>A0ABQ5BDS0</accession>
<organism evidence="2 3">
    <name type="scientific">Tanacetum coccineum</name>
    <dbReference type="NCBI Taxonomy" id="301880"/>
    <lineage>
        <taxon>Eukaryota</taxon>
        <taxon>Viridiplantae</taxon>
        <taxon>Streptophyta</taxon>
        <taxon>Embryophyta</taxon>
        <taxon>Tracheophyta</taxon>
        <taxon>Spermatophyta</taxon>
        <taxon>Magnoliopsida</taxon>
        <taxon>eudicotyledons</taxon>
        <taxon>Gunneridae</taxon>
        <taxon>Pentapetalae</taxon>
        <taxon>asterids</taxon>
        <taxon>campanulids</taxon>
        <taxon>Asterales</taxon>
        <taxon>Asteraceae</taxon>
        <taxon>Asteroideae</taxon>
        <taxon>Anthemideae</taxon>
        <taxon>Anthemidinae</taxon>
        <taxon>Tanacetum</taxon>
    </lineage>
</organism>
<gene>
    <name evidence="2" type="ORF">Tco_0859019</name>
</gene>
<reference evidence="2" key="1">
    <citation type="journal article" date="2022" name="Int. J. Mol. Sci.">
        <title>Draft Genome of Tanacetum Coccineum: Genomic Comparison of Closely Related Tanacetum-Family Plants.</title>
        <authorList>
            <person name="Yamashiro T."/>
            <person name="Shiraishi A."/>
            <person name="Nakayama K."/>
            <person name="Satake H."/>
        </authorList>
    </citation>
    <scope>NUCLEOTIDE SEQUENCE</scope>
</reference>
<sequence length="130" mass="14321">MTIRGGKIQKANKKSLKAKGKGKANGKGKDKQVYIPKPKNPKPSAKERPAKDDACHHYKEVGHWKRNCPVYLAELLKKKKQVATASSSGNGVRAQVEAIGSFDLDLPNGLIQDNYGRNFVNTKEYAESTL</sequence>
<dbReference type="Proteomes" id="UP001151760">
    <property type="component" value="Unassembled WGS sequence"/>
</dbReference>